<evidence type="ECO:0000256" key="4">
    <source>
        <dbReference type="ARBA" id="ARBA00022679"/>
    </source>
</evidence>
<dbReference type="Pfam" id="PF13847">
    <property type="entry name" value="Methyltransf_31"/>
    <property type="match status" value="1"/>
</dbReference>
<dbReference type="RefSeq" id="WP_125942934.1">
    <property type="nucleotide sequence ID" value="NZ_PXZH01000001.1"/>
</dbReference>
<dbReference type="InterPro" id="IPR025714">
    <property type="entry name" value="Methyltranfer_dom"/>
</dbReference>
<dbReference type="Gene3D" id="3.40.50.150">
    <property type="entry name" value="Vaccinia Virus protein VP39"/>
    <property type="match status" value="1"/>
</dbReference>
<dbReference type="GO" id="GO:0009236">
    <property type="term" value="P:cobalamin biosynthetic process"/>
    <property type="evidence" value="ECO:0007669"/>
    <property type="project" value="UniProtKB-UniPathway"/>
</dbReference>
<dbReference type="Proteomes" id="UP000277864">
    <property type="component" value="Unassembled WGS sequence"/>
</dbReference>
<comment type="caution">
    <text evidence="7">The sequence shown here is derived from an EMBL/GenBank/DDBJ whole genome shotgun (WGS) entry which is preliminary data.</text>
</comment>
<dbReference type="NCBIfam" id="NF006138">
    <property type="entry name" value="PRK08287.1"/>
    <property type="match status" value="1"/>
</dbReference>
<dbReference type="CDD" id="cd02440">
    <property type="entry name" value="AdoMet_MTases"/>
    <property type="match status" value="1"/>
</dbReference>
<dbReference type="GO" id="GO:0032259">
    <property type="term" value="P:methylation"/>
    <property type="evidence" value="ECO:0007669"/>
    <property type="project" value="UniProtKB-KW"/>
</dbReference>
<evidence type="ECO:0000256" key="1">
    <source>
        <dbReference type="ARBA" id="ARBA00004953"/>
    </source>
</evidence>
<reference evidence="7 8" key="1">
    <citation type="submission" date="2018-03" db="EMBL/GenBank/DDBJ databases">
        <authorList>
            <person name="Gulvik C.A."/>
        </authorList>
    </citation>
    <scope>NUCLEOTIDE SEQUENCE [LARGE SCALE GENOMIC DNA]</scope>
    <source>
        <strain evidence="7 8">JCM 31581</strain>
    </source>
</reference>
<gene>
    <name evidence="7" type="ORF">C7P63_04410</name>
</gene>
<evidence type="ECO:0000256" key="2">
    <source>
        <dbReference type="ARBA" id="ARBA00022573"/>
    </source>
</evidence>
<dbReference type="NCBIfam" id="TIGR02469">
    <property type="entry name" value="CbiT"/>
    <property type="match status" value="1"/>
</dbReference>
<keyword evidence="3 7" id="KW-0489">Methyltransferase</keyword>
<keyword evidence="5" id="KW-0949">S-adenosyl-L-methionine</keyword>
<dbReference type="GO" id="GO:0008276">
    <property type="term" value="F:protein methyltransferase activity"/>
    <property type="evidence" value="ECO:0007669"/>
    <property type="project" value="InterPro"/>
</dbReference>
<proteinExistence type="predicted"/>
<accession>A0A3R9YLB6</accession>
<dbReference type="InterPro" id="IPR029063">
    <property type="entry name" value="SAM-dependent_MTases_sf"/>
</dbReference>
<dbReference type="UniPathway" id="UPA00148"/>
<evidence type="ECO:0000256" key="5">
    <source>
        <dbReference type="ARBA" id="ARBA00022691"/>
    </source>
</evidence>
<sequence>MKDECFIRGKVPMTKEEVRTISLGKLQLEKAHRLLDVGAGTGSISIEASLLYKDLEVTAIEEKEKAVDLIQQNKDKFKTDNLRIIQGKAPISLEEEYDAIFIGGSGGNLEDILVWSFNHLIPGGRLVLNFILQENAFAAFEWFEQHEISYEAVQVQIGKLTGLGKGHYYKPINPVTIIEAKKEVK</sequence>
<keyword evidence="2" id="KW-0169">Cobalamin biosynthesis</keyword>
<evidence type="ECO:0000256" key="3">
    <source>
        <dbReference type="ARBA" id="ARBA00022603"/>
    </source>
</evidence>
<dbReference type="OrthoDB" id="9780707at2"/>
<dbReference type="InterPro" id="IPR050714">
    <property type="entry name" value="Cobalamin_biosynth_MTase"/>
</dbReference>
<evidence type="ECO:0000313" key="8">
    <source>
        <dbReference type="Proteomes" id="UP000277864"/>
    </source>
</evidence>
<dbReference type="AlphaFoldDB" id="A0A3R9YLB6"/>
<dbReference type="PANTHER" id="PTHR43182:SF1">
    <property type="entry name" value="COBALT-PRECORRIN-7 C(5)-METHYLTRANSFERASE"/>
    <property type="match status" value="1"/>
</dbReference>
<feature type="domain" description="Methyltransferase" evidence="6">
    <location>
        <begin position="29"/>
        <end position="102"/>
    </location>
</feature>
<evidence type="ECO:0000313" key="7">
    <source>
        <dbReference type="EMBL" id="RST90321.1"/>
    </source>
</evidence>
<dbReference type="PANTHER" id="PTHR43182">
    <property type="entry name" value="COBALT-PRECORRIN-6B C(15)-METHYLTRANSFERASE (DECARBOXYLATING)"/>
    <property type="match status" value="1"/>
</dbReference>
<dbReference type="InterPro" id="IPR014008">
    <property type="entry name" value="Cbl_synth_MTase_CbiT"/>
</dbReference>
<dbReference type="SUPFAM" id="SSF53335">
    <property type="entry name" value="S-adenosyl-L-methionine-dependent methyltransferases"/>
    <property type="match status" value="1"/>
</dbReference>
<name>A0A3R9YLB6_9ENTE</name>
<dbReference type="EMBL" id="PXZH01000001">
    <property type="protein sequence ID" value="RST90321.1"/>
    <property type="molecule type" value="Genomic_DNA"/>
</dbReference>
<evidence type="ECO:0000259" key="6">
    <source>
        <dbReference type="Pfam" id="PF13847"/>
    </source>
</evidence>
<keyword evidence="4 7" id="KW-0808">Transferase</keyword>
<keyword evidence="8" id="KW-1185">Reference proteome</keyword>
<protein>
    <submittedName>
        <fullName evidence="7">Cobalt-precorrin-6Y C(15)-methyltransferase</fullName>
    </submittedName>
</protein>
<organism evidence="7 8">
    <name type="scientific">Vagococcus humatus</name>
    <dbReference type="NCBI Taxonomy" id="1889241"/>
    <lineage>
        <taxon>Bacteria</taxon>
        <taxon>Bacillati</taxon>
        <taxon>Bacillota</taxon>
        <taxon>Bacilli</taxon>
        <taxon>Lactobacillales</taxon>
        <taxon>Enterococcaceae</taxon>
        <taxon>Vagococcus</taxon>
    </lineage>
</organism>
<comment type="pathway">
    <text evidence="1">Cofactor biosynthesis; adenosylcobalamin biosynthesis.</text>
</comment>